<feature type="domain" description="Transcription elongation factor GreA/GreB C-terminal" evidence="1">
    <location>
        <begin position="79"/>
        <end position="153"/>
    </location>
</feature>
<organism evidence="2 3">
    <name type="scientific">Larkinella arboricola</name>
    <dbReference type="NCBI Taxonomy" id="643671"/>
    <lineage>
        <taxon>Bacteria</taxon>
        <taxon>Pseudomonadati</taxon>
        <taxon>Bacteroidota</taxon>
        <taxon>Cytophagia</taxon>
        <taxon>Cytophagales</taxon>
        <taxon>Spirosomataceae</taxon>
        <taxon>Larkinella</taxon>
    </lineage>
</organism>
<gene>
    <name evidence="2" type="ORF">LX87_04570</name>
</gene>
<keyword evidence="2" id="KW-0418">Kinase</keyword>
<dbReference type="AlphaFoldDB" id="A0A327WPB8"/>
<dbReference type="GO" id="GO:0003677">
    <property type="term" value="F:DNA binding"/>
    <property type="evidence" value="ECO:0007669"/>
    <property type="project" value="InterPro"/>
</dbReference>
<dbReference type="Pfam" id="PF01272">
    <property type="entry name" value="GreA_GreB"/>
    <property type="match status" value="1"/>
</dbReference>
<dbReference type="SUPFAM" id="SSF54534">
    <property type="entry name" value="FKBP-like"/>
    <property type="match status" value="1"/>
</dbReference>
<evidence type="ECO:0000259" key="1">
    <source>
        <dbReference type="Pfam" id="PF01272"/>
    </source>
</evidence>
<sequence length="165" mass="18572">MGRAPLFGHLARIGAKLQYAIHFNSFSIMSQILITTQDYQRLKQQIHLAKANPTIAPRQRQALTQCVDGATLVDPRTIPANVVTMNSRVKIVYLDNHHRTLELKLVYPQQVDVPQNQISIFAPLATALLGCKQHDVIRLPVLNRTLNVKIDRILYQPEAAGDYAL</sequence>
<dbReference type="InterPro" id="IPR036953">
    <property type="entry name" value="GreA/GreB_C_sf"/>
</dbReference>
<proteinExistence type="predicted"/>
<dbReference type="GO" id="GO:0006354">
    <property type="term" value="P:DNA-templated transcription elongation"/>
    <property type="evidence" value="ECO:0007669"/>
    <property type="project" value="TreeGrafter"/>
</dbReference>
<dbReference type="Proteomes" id="UP000248790">
    <property type="component" value="Unassembled WGS sequence"/>
</dbReference>
<dbReference type="GO" id="GO:0016301">
    <property type="term" value="F:kinase activity"/>
    <property type="evidence" value="ECO:0007669"/>
    <property type="project" value="UniProtKB-KW"/>
</dbReference>
<dbReference type="GO" id="GO:0032784">
    <property type="term" value="P:regulation of DNA-templated transcription elongation"/>
    <property type="evidence" value="ECO:0007669"/>
    <property type="project" value="InterPro"/>
</dbReference>
<dbReference type="EMBL" id="QLMC01000006">
    <property type="protein sequence ID" value="RAJ93058.1"/>
    <property type="molecule type" value="Genomic_DNA"/>
</dbReference>
<accession>A0A327WPB8</accession>
<dbReference type="Gene3D" id="3.10.50.30">
    <property type="entry name" value="Transcription elongation factor, GreA/GreB, C-terminal domain"/>
    <property type="match status" value="1"/>
</dbReference>
<keyword evidence="3" id="KW-1185">Reference proteome</keyword>
<dbReference type="PANTHER" id="PTHR30437">
    <property type="entry name" value="TRANSCRIPTION ELONGATION FACTOR GREA"/>
    <property type="match status" value="1"/>
</dbReference>
<evidence type="ECO:0000313" key="3">
    <source>
        <dbReference type="Proteomes" id="UP000248790"/>
    </source>
</evidence>
<dbReference type="PANTHER" id="PTHR30437:SF5">
    <property type="entry name" value="REGULATOR OF NUCLEOSIDE DIPHOSPHATE KINASE"/>
    <property type="match status" value="1"/>
</dbReference>
<comment type="caution">
    <text evidence="2">The sequence shown here is derived from an EMBL/GenBank/DDBJ whole genome shotgun (WGS) entry which is preliminary data.</text>
</comment>
<protein>
    <submittedName>
        <fullName evidence="2">Regulator of nucleoside diphosphate kinase</fullName>
    </submittedName>
</protein>
<dbReference type="OrthoDB" id="192847at2"/>
<name>A0A327WPB8_LARAB</name>
<dbReference type="GO" id="GO:0070063">
    <property type="term" value="F:RNA polymerase binding"/>
    <property type="evidence" value="ECO:0007669"/>
    <property type="project" value="InterPro"/>
</dbReference>
<reference evidence="2 3" key="1">
    <citation type="submission" date="2018-06" db="EMBL/GenBank/DDBJ databases">
        <title>Genomic Encyclopedia of Archaeal and Bacterial Type Strains, Phase II (KMG-II): from individual species to whole genera.</title>
        <authorList>
            <person name="Goeker M."/>
        </authorList>
    </citation>
    <scope>NUCLEOTIDE SEQUENCE [LARGE SCALE GENOMIC DNA]</scope>
    <source>
        <strain evidence="2 3">DSM 21851</strain>
    </source>
</reference>
<dbReference type="InterPro" id="IPR001437">
    <property type="entry name" value="Tscrpt_elong_fac_GreA/B_C"/>
</dbReference>
<evidence type="ECO:0000313" key="2">
    <source>
        <dbReference type="EMBL" id="RAJ93058.1"/>
    </source>
</evidence>
<keyword evidence="2" id="KW-0808">Transferase</keyword>
<dbReference type="InterPro" id="IPR023459">
    <property type="entry name" value="Tscrpt_elong_fac_GreA/B_fam"/>
</dbReference>